<dbReference type="OrthoDB" id="2780763at2759"/>
<dbReference type="InParanoid" id="J4I3G8"/>
<sequence>MQLTWLSSIIFASVVLLSAVGTVECANVATGQPLWDQCLTLTDSLEDLYDEYFLAAAQSLTTITIGGVCEYAYANLDTIEYEVCVFDVGANGFLVADECFSDYPDSYTAGGYCVSPEVYENDWIVEVFYD</sequence>
<dbReference type="RefSeq" id="XP_012185885.1">
    <property type="nucleotide sequence ID" value="XM_012330495.1"/>
</dbReference>
<dbReference type="HOGENOM" id="CLU_1938191_0_0_1"/>
<reference evidence="2 3" key="1">
    <citation type="journal article" date="2012" name="Appl. Environ. Microbiol.">
        <title>Short-read sequencing for genomic analysis of the brown rot fungus Fibroporia radiculosa.</title>
        <authorList>
            <person name="Tang J.D."/>
            <person name="Perkins A.D."/>
            <person name="Sonstegard T.S."/>
            <person name="Schroeder S.G."/>
            <person name="Burgess S.C."/>
            <person name="Diehl S.V."/>
        </authorList>
    </citation>
    <scope>NUCLEOTIDE SEQUENCE [LARGE SCALE GENOMIC DNA]</scope>
    <source>
        <strain evidence="2 3">TFFH 294</strain>
    </source>
</reference>
<evidence type="ECO:0000313" key="2">
    <source>
        <dbReference type="EMBL" id="CCM06602.1"/>
    </source>
</evidence>
<accession>J4I3G8</accession>
<gene>
    <name evidence="2" type="ORF">FIBRA_08881</name>
</gene>
<evidence type="ECO:0000313" key="3">
    <source>
        <dbReference type="Proteomes" id="UP000006352"/>
    </source>
</evidence>
<dbReference type="GeneID" id="24101502"/>
<name>J4I3G8_9APHY</name>
<proteinExistence type="predicted"/>
<feature type="chain" id="PRO_5003779303" evidence="1">
    <location>
        <begin position="26"/>
        <end position="130"/>
    </location>
</feature>
<feature type="signal peptide" evidence="1">
    <location>
        <begin position="1"/>
        <end position="25"/>
    </location>
</feature>
<protein>
    <submittedName>
        <fullName evidence="2">Uncharacterized protein</fullName>
    </submittedName>
</protein>
<keyword evidence="3" id="KW-1185">Reference proteome</keyword>
<dbReference type="Proteomes" id="UP000006352">
    <property type="component" value="Unassembled WGS sequence"/>
</dbReference>
<keyword evidence="1" id="KW-0732">Signal</keyword>
<dbReference type="EMBL" id="HE797414">
    <property type="protein sequence ID" value="CCM06602.1"/>
    <property type="molecule type" value="Genomic_DNA"/>
</dbReference>
<organism evidence="2 3">
    <name type="scientific">Fibroporia radiculosa</name>
    <dbReference type="NCBI Taxonomy" id="599839"/>
    <lineage>
        <taxon>Eukaryota</taxon>
        <taxon>Fungi</taxon>
        <taxon>Dikarya</taxon>
        <taxon>Basidiomycota</taxon>
        <taxon>Agaricomycotina</taxon>
        <taxon>Agaricomycetes</taxon>
        <taxon>Polyporales</taxon>
        <taxon>Fibroporiaceae</taxon>
        <taxon>Fibroporia</taxon>
    </lineage>
</organism>
<dbReference type="AlphaFoldDB" id="J4I3G8"/>
<evidence type="ECO:0000256" key="1">
    <source>
        <dbReference type="SAM" id="SignalP"/>
    </source>
</evidence>